<reference evidence="8 9" key="1">
    <citation type="submission" date="2017-02" db="EMBL/GenBank/DDBJ databases">
        <authorList>
            <person name="Peterson S.W."/>
        </authorList>
    </citation>
    <scope>NUCLEOTIDE SEQUENCE [LARGE SCALE GENOMIC DNA]</scope>
    <source>
        <strain evidence="8 9">DSM 16080</strain>
    </source>
</reference>
<feature type="domain" description="EamA" evidence="7">
    <location>
        <begin position="156"/>
        <end position="287"/>
    </location>
</feature>
<protein>
    <submittedName>
        <fullName evidence="8">Permease of the drug/metabolite transporter (DMT) superfamily</fullName>
    </submittedName>
</protein>
<feature type="transmembrane region" description="Helical" evidence="6">
    <location>
        <begin position="246"/>
        <end position="266"/>
    </location>
</feature>
<evidence type="ECO:0000256" key="5">
    <source>
        <dbReference type="ARBA" id="ARBA00023136"/>
    </source>
</evidence>
<feature type="transmembrane region" description="Helical" evidence="6">
    <location>
        <begin position="129"/>
        <end position="146"/>
    </location>
</feature>
<dbReference type="GO" id="GO:0005886">
    <property type="term" value="C:plasma membrane"/>
    <property type="evidence" value="ECO:0007669"/>
    <property type="project" value="UniProtKB-SubCell"/>
</dbReference>
<organism evidence="8 9">
    <name type="scientific">Paucidesulfovibrio gracilis DSM 16080</name>
    <dbReference type="NCBI Taxonomy" id="1121449"/>
    <lineage>
        <taxon>Bacteria</taxon>
        <taxon>Pseudomonadati</taxon>
        <taxon>Thermodesulfobacteriota</taxon>
        <taxon>Desulfovibrionia</taxon>
        <taxon>Desulfovibrionales</taxon>
        <taxon>Desulfovibrionaceae</taxon>
        <taxon>Paucidesulfovibrio</taxon>
    </lineage>
</organism>
<feature type="transmembrane region" description="Helical" evidence="6">
    <location>
        <begin position="212"/>
        <end position="234"/>
    </location>
</feature>
<proteinExistence type="predicted"/>
<feature type="transmembrane region" description="Helical" evidence="6">
    <location>
        <begin position="184"/>
        <end position="205"/>
    </location>
</feature>
<dbReference type="InterPro" id="IPR051258">
    <property type="entry name" value="Diverse_Substrate_Transporter"/>
</dbReference>
<dbReference type="Proteomes" id="UP000190027">
    <property type="component" value="Unassembled WGS sequence"/>
</dbReference>
<gene>
    <name evidence="8" type="ORF">SAMN02745704_02060</name>
</gene>
<dbReference type="Pfam" id="PF00892">
    <property type="entry name" value="EamA"/>
    <property type="match status" value="2"/>
</dbReference>
<feature type="transmembrane region" description="Helical" evidence="6">
    <location>
        <begin position="102"/>
        <end position="123"/>
    </location>
</feature>
<keyword evidence="2" id="KW-1003">Cell membrane</keyword>
<evidence type="ECO:0000313" key="9">
    <source>
        <dbReference type="Proteomes" id="UP000190027"/>
    </source>
</evidence>
<comment type="subcellular location">
    <subcellularLocation>
        <location evidence="1">Cell membrane</location>
        <topology evidence="1">Multi-pass membrane protein</topology>
    </subcellularLocation>
</comment>
<keyword evidence="3 6" id="KW-0812">Transmembrane</keyword>
<dbReference type="PANTHER" id="PTHR42920">
    <property type="entry name" value="OS03G0707200 PROTEIN-RELATED"/>
    <property type="match status" value="1"/>
</dbReference>
<dbReference type="RefSeq" id="WP_078717614.1">
    <property type="nucleotide sequence ID" value="NZ_FUYC01000010.1"/>
</dbReference>
<feature type="transmembrane region" description="Helical" evidence="6">
    <location>
        <begin position="158"/>
        <end position="178"/>
    </location>
</feature>
<dbReference type="PANTHER" id="PTHR42920:SF5">
    <property type="entry name" value="EAMA DOMAIN-CONTAINING PROTEIN"/>
    <property type="match status" value="1"/>
</dbReference>
<dbReference type="InterPro" id="IPR000620">
    <property type="entry name" value="EamA_dom"/>
</dbReference>
<keyword evidence="4 6" id="KW-1133">Transmembrane helix</keyword>
<feature type="transmembrane region" description="Helical" evidence="6">
    <location>
        <begin position="36"/>
        <end position="58"/>
    </location>
</feature>
<dbReference type="SUPFAM" id="SSF103481">
    <property type="entry name" value="Multidrug resistance efflux transporter EmrE"/>
    <property type="match status" value="2"/>
</dbReference>
<evidence type="ECO:0000313" key="8">
    <source>
        <dbReference type="EMBL" id="SKA87616.1"/>
    </source>
</evidence>
<keyword evidence="9" id="KW-1185">Reference proteome</keyword>
<dbReference type="STRING" id="1121449.SAMN02745704_02060"/>
<evidence type="ECO:0000256" key="3">
    <source>
        <dbReference type="ARBA" id="ARBA00022692"/>
    </source>
</evidence>
<dbReference type="EMBL" id="FUYC01000010">
    <property type="protein sequence ID" value="SKA87616.1"/>
    <property type="molecule type" value="Genomic_DNA"/>
</dbReference>
<dbReference type="Gene3D" id="1.10.3730.20">
    <property type="match status" value="1"/>
</dbReference>
<name>A0A1T4XDP5_9BACT</name>
<evidence type="ECO:0000256" key="1">
    <source>
        <dbReference type="ARBA" id="ARBA00004651"/>
    </source>
</evidence>
<sequence>MNTSTVKSDLLLLTTALIWGTAFVFQKTGMDHLGPFAFNGIRFVLGSLALTPLTLISLRRSAPVEYKPTPGLTTYLKGGMLAGGALFGGAALQQVGIVTTTAANAGFITGLYVILTPLMGLFFRQRPGWGTWVGGVLAVAGLYLLSVHGSMSISQGDLYVLVGAFFWTAHMLVIGWLAPKMNPIALAQAQFMVCGLLSMAVALPLEEIPLEGILGAADALLYCGLMSTGVAYTLQVVAQQEADPAHASIILSLEAVFAAVAGWFLLSEVLGLREISGCALMLCGMILSQLRP</sequence>
<evidence type="ECO:0000256" key="2">
    <source>
        <dbReference type="ARBA" id="ARBA00022475"/>
    </source>
</evidence>
<dbReference type="OrthoDB" id="9804865at2"/>
<feature type="domain" description="EamA" evidence="7">
    <location>
        <begin position="8"/>
        <end position="146"/>
    </location>
</feature>
<dbReference type="InterPro" id="IPR037185">
    <property type="entry name" value="EmrE-like"/>
</dbReference>
<evidence type="ECO:0000259" key="7">
    <source>
        <dbReference type="Pfam" id="PF00892"/>
    </source>
</evidence>
<keyword evidence="5 6" id="KW-0472">Membrane</keyword>
<evidence type="ECO:0000256" key="4">
    <source>
        <dbReference type="ARBA" id="ARBA00022989"/>
    </source>
</evidence>
<dbReference type="AlphaFoldDB" id="A0A1T4XDP5"/>
<evidence type="ECO:0000256" key="6">
    <source>
        <dbReference type="SAM" id="Phobius"/>
    </source>
</evidence>
<accession>A0A1T4XDP5</accession>